<dbReference type="PANTHER" id="PTHR22805">
    <property type="entry name" value="WDR41-RELATED"/>
    <property type="match status" value="1"/>
</dbReference>
<evidence type="ECO:0000256" key="14">
    <source>
        <dbReference type="ARBA" id="ARBA00023125"/>
    </source>
</evidence>
<dbReference type="GO" id="GO:0008270">
    <property type="term" value="F:zinc ion binding"/>
    <property type="evidence" value="ECO:0007669"/>
    <property type="project" value="UniProtKB-KW"/>
</dbReference>
<keyword evidence="5" id="KW-0679">Respiratory chain</keyword>
<proteinExistence type="inferred from homology"/>
<dbReference type="PROSITE" id="PS50082">
    <property type="entry name" value="WD_REPEATS_2"/>
    <property type="match status" value="2"/>
</dbReference>
<feature type="non-terminal residue" evidence="23">
    <location>
        <position position="769"/>
    </location>
</feature>
<keyword evidence="17" id="KW-0804">Transcription</keyword>
<dbReference type="InterPro" id="IPR001680">
    <property type="entry name" value="WD40_rpt"/>
</dbReference>
<evidence type="ECO:0000256" key="21">
    <source>
        <dbReference type="SAM" id="MobiDB-lite"/>
    </source>
</evidence>
<evidence type="ECO:0000256" key="6">
    <source>
        <dbReference type="ARBA" id="ARBA00022692"/>
    </source>
</evidence>
<evidence type="ECO:0000256" key="5">
    <source>
        <dbReference type="ARBA" id="ARBA00022660"/>
    </source>
</evidence>
<dbReference type="GO" id="GO:0005743">
    <property type="term" value="C:mitochondrial inner membrane"/>
    <property type="evidence" value="ECO:0007669"/>
    <property type="project" value="UniProtKB-SubCell"/>
</dbReference>
<feature type="repeat" description="WD" evidence="20">
    <location>
        <begin position="469"/>
        <end position="491"/>
    </location>
</feature>
<keyword evidence="4" id="KW-0813">Transport</keyword>
<sequence length="769" mass="85986">MALARNVYNLLFRRTSTFAVTIMVGAVLFERVFDQGGDALFEGLNGGGFFKRTVQNNKRYTCAESQECKIDKTQRKRCPFCRFQKCLTVGMRLEAVRADRMRGGRNKFGPMYKRDRALKQQKKALNRESKLKTAPLPPVLSPAQTDYALNSTLTSMPNILVNMPSSTISAEYEQCLDTTPVCMSMGSHSPLPSQYTYQPLPGRTIKSEFPDHHASNSSPGSNGGHTYINQTVSSPPPHTGLDLPALVLEFVRCEQDELLVRSKISTHLACLQQNQNSSNFQPLSPFGLMCHIADQTLFFIVEWARSCNFFKELKVDLTSLLTQAGVTLGELVRGAQQLALRLQELQLDYRETTCFKYLILFNPDVKLLENQEYVENVYHRNRCAALCIGEDQPKNSYTELQVLRGHFDIVRYLVQIDDIRFASAGDDGMVFVWNVETGERLVELRAHSQQITALTAYTCTNAEKNTSALITASSDRMMCLWDADTGQRLHTVSNLQSSVKCVLVLDHLDVFLSGGNELCVWNQDFQLQCKAVHYRDSGITALVGLTKSCVAAAIDKEIVIFKLNLSETEMSILAVRHLTDHQDTIRTLIRVNDDLFASGSHIGEVILWDSLDWTIQSYERILWEEPDRDGQSEIRMGQQKQSEASIQHLHSDGELVVAAVGSGLFVYNTRMKTVVAYRKFAHDSDVLYTTMLHNGQVMSCSEDGSVRIWELQELPLPAEPASSGFFGLFGTIGRSNKHGSVPSKKLLEVSGLCSLELVGDLIGHSGAVQ</sequence>
<comment type="similarity">
    <text evidence="3">Belongs to the UQCR10/QCR9 family.</text>
</comment>
<comment type="subcellular location">
    <subcellularLocation>
        <location evidence="2">Mitochondrion inner membrane</location>
        <topology evidence="2">Single-pass membrane protein</topology>
    </subcellularLocation>
    <subcellularLocation>
        <location evidence="1">Nucleus</location>
    </subcellularLocation>
</comment>
<dbReference type="GO" id="GO:0006122">
    <property type="term" value="P:mitochondrial electron transport, ubiquinol to cytochrome c"/>
    <property type="evidence" value="ECO:0007669"/>
    <property type="project" value="InterPro"/>
</dbReference>
<evidence type="ECO:0000256" key="18">
    <source>
        <dbReference type="ARBA" id="ARBA00023170"/>
    </source>
</evidence>
<comment type="caution">
    <text evidence="23">The sequence shown here is derived from an EMBL/GenBank/DDBJ whole genome shotgun (WGS) entry which is preliminary data.</text>
</comment>
<evidence type="ECO:0000256" key="19">
    <source>
        <dbReference type="ARBA" id="ARBA00023242"/>
    </source>
</evidence>
<dbReference type="Gene3D" id="2.130.10.10">
    <property type="entry name" value="YVTN repeat-like/Quinoprotein amine dehydrogenase"/>
    <property type="match status" value="2"/>
</dbReference>
<reference evidence="23" key="1">
    <citation type="submission" date="2020-07" db="EMBL/GenBank/DDBJ databases">
        <title>Clarias magur genome sequencing, assembly and annotation.</title>
        <authorList>
            <person name="Kushwaha B."/>
            <person name="Kumar R."/>
            <person name="Das P."/>
            <person name="Joshi C.G."/>
            <person name="Kumar D."/>
            <person name="Nagpure N.S."/>
            <person name="Pandey M."/>
            <person name="Agarwal S."/>
            <person name="Srivastava S."/>
            <person name="Singh M."/>
            <person name="Sahoo L."/>
            <person name="Jayasankar P."/>
            <person name="Meher P.K."/>
            <person name="Koringa P.G."/>
            <person name="Iquebal M.A."/>
            <person name="Das S.P."/>
            <person name="Bit A."/>
            <person name="Patnaik S."/>
            <person name="Patel N."/>
            <person name="Shah T.M."/>
            <person name="Hinsu A."/>
            <person name="Jena J.K."/>
        </authorList>
    </citation>
    <scope>NUCLEOTIDE SEQUENCE</scope>
    <source>
        <strain evidence="23">CIFAMagur01</strain>
        <tissue evidence="23">Testis</tissue>
    </source>
</reference>
<dbReference type="OrthoDB" id="273067at2759"/>
<keyword evidence="19" id="KW-0539">Nucleus</keyword>
<keyword evidence="16" id="KW-0472">Membrane</keyword>
<dbReference type="GO" id="GO:0043565">
    <property type="term" value="F:sequence-specific DNA binding"/>
    <property type="evidence" value="ECO:0007669"/>
    <property type="project" value="InterPro"/>
</dbReference>
<evidence type="ECO:0000256" key="15">
    <source>
        <dbReference type="ARBA" id="ARBA00023128"/>
    </source>
</evidence>
<evidence type="ECO:0000256" key="3">
    <source>
        <dbReference type="ARBA" id="ARBA00007856"/>
    </source>
</evidence>
<evidence type="ECO:0000259" key="22">
    <source>
        <dbReference type="PROSITE" id="PS51030"/>
    </source>
</evidence>
<dbReference type="EMBL" id="QNUK01000158">
    <property type="protein sequence ID" value="KAF5899730.1"/>
    <property type="molecule type" value="Genomic_DNA"/>
</dbReference>
<dbReference type="Proteomes" id="UP000727407">
    <property type="component" value="Unassembled WGS sequence"/>
</dbReference>
<dbReference type="InterPro" id="IPR036322">
    <property type="entry name" value="WD40_repeat_dom_sf"/>
</dbReference>
<keyword evidence="24" id="KW-1185">Reference proteome</keyword>
<dbReference type="SUPFAM" id="SSF50978">
    <property type="entry name" value="WD40 repeat-like"/>
    <property type="match status" value="1"/>
</dbReference>
<dbReference type="SUPFAM" id="SSF81514">
    <property type="entry name" value="Subunit X (non-heme 7 kDa protein) of cytochrome bc1 complex (Ubiquinol-cytochrome c reductase)"/>
    <property type="match status" value="1"/>
</dbReference>
<organism evidence="23 24">
    <name type="scientific">Clarias magur</name>
    <name type="common">Asian catfish</name>
    <name type="synonym">Macropteronotus magur</name>
    <dbReference type="NCBI Taxonomy" id="1594786"/>
    <lineage>
        <taxon>Eukaryota</taxon>
        <taxon>Metazoa</taxon>
        <taxon>Chordata</taxon>
        <taxon>Craniata</taxon>
        <taxon>Vertebrata</taxon>
        <taxon>Euteleostomi</taxon>
        <taxon>Actinopterygii</taxon>
        <taxon>Neopterygii</taxon>
        <taxon>Teleostei</taxon>
        <taxon>Ostariophysi</taxon>
        <taxon>Siluriformes</taxon>
        <taxon>Clariidae</taxon>
        <taxon>Clarias</taxon>
    </lineage>
</organism>
<dbReference type="InterPro" id="IPR035500">
    <property type="entry name" value="NHR-like_dom_sf"/>
</dbReference>
<protein>
    <submittedName>
        <fullName evidence="23">WD repeat-containing protein 41 isoform X1</fullName>
    </submittedName>
</protein>
<keyword evidence="13" id="KW-0805">Transcription regulation</keyword>
<keyword evidence="7" id="KW-0479">Metal-binding</keyword>
<dbReference type="InterPro" id="IPR008027">
    <property type="entry name" value="QCR9"/>
</dbReference>
<dbReference type="PROSITE" id="PS51030">
    <property type="entry name" value="NUCLEAR_REC_DBD_2"/>
    <property type="match status" value="1"/>
</dbReference>
<keyword evidence="18" id="KW-0675">Receptor</keyword>
<evidence type="ECO:0000256" key="1">
    <source>
        <dbReference type="ARBA" id="ARBA00004123"/>
    </source>
</evidence>
<evidence type="ECO:0000256" key="4">
    <source>
        <dbReference type="ARBA" id="ARBA00022448"/>
    </source>
</evidence>
<evidence type="ECO:0000256" key="17">
    <source>
        <dbReference type="ARBA" id="ARBA00023163"/>
    </source>
</evidence>
<evidence type="ECO:0000256" key="9">
    <source>
        <dbReference type="ARBA" id="ARBA00022792"/>
    </source>
</evidence>
<feature type="domain" description="Nuclear receptor" evidence="22">
    <location>
        <begin position="48"/>
        <end position="98"/>
    </location>
</feature>
<keyword evidence="12" id="KW-1133">Transmembrane helix</keyword>
<evidence type="ECO:0000256" key="10">
    <source>
        <dbReference type="ARBA" id="ARBA00022833"/>
    </source>
</evidence>
<evidence type="ECO:0000256" key="12">
    <source>
        <dbReference type="ARBA" id="ARBA00022989"/>
    </source>
</evidence>
<dbReference type="InterPro" id="IPR013088">
    <property type="entry name" value="Znf_NHR/GATA"/>
</dbReference>
<evidence type="ECO:0000256" key="13">
    <source>
        <dbReference type="ARBA" id="ARBA00023015"/>
    </source>
</evidence>
<dbReference type="GO" id="GO:0005765">
    <property type="term" value="C:lysosomal membrane"/>
    <property type="evidence" value="ECO:0007669"/>
    <property type="project" value="TreeGrafter"/>
</dbReference>
<dbReference type="Gene3D" id="3.30.50.10">
    <property type="entry name" value="Erythroid Transcription Factor GATA-1, subunit A"/>
    <property type="match status" value="1"/>
</dbReference>
<dbReference type="SMART" id="SM00320">
    <property type="entry name" value="WD40"/>
    <property type="match status" value="5"/>
</dbReference>
<dbReference type="Gene3D" id="1.10.565.10">
    <property type="entry name" value="Retinoid X Receptor"/>
    <property type="match status" value="2"/>
</dbReference>
<evidence type="ECO:0000313" key="23">
    <source>
        <dbReference type="EMBL" id="KAF5899730.1"/>
    </source>
</evidence>
<evidence type="ECO:0000256" key="11">
    <source>
        <dbReference type="ARBA" id="ARBA00022982"/>
    </source>
</evidence>
<evidence type="ECO:0000313" key="24">
    <source>
        <dbReference type="Proteomes" id="UP000727407"/>
    </source>
</evidence>
<dbReference type="InterPro" id="IPR001723">
    <property type="entry name" value="Nuclear_hrmn_rcpt"/>
</dbReference>
<dbReference type="InterPro" id="IPR001628">
    <property type="entry name" value="Znf_hrmn_rcpt"/>
</dbReference>
<gene>
    <name evidence="23" type="primary">wdr41</name>
    <name evidence="23" type="ORF">DAT39_010570</name>
</gene>
<dbReference type="PANTHER" id="PTHR22805:SF2">
    <property type="entry name" value="WD REPEAT-CONTAINING PROTEIN 41"/>
    <property type="match status" value="1"/>
</dbReference>
<evidence type="ECO:0000256" key="7">
    <source>
        <dbReference type="ARBA" id="ARBA00022723"/>
    </source>
</evidence>
<dbReference type="InterPro" id="IPR040102">
    <property type="entry name" value="WDR41"/>
</dbReference>
<feature type="region of interest" description="Disordered" evidence="21">
    <location>
        <begin position="206"/>
        <end position="234"/>
    </location>
</feature>
<evidence type="ECO:0000256" key="20">
    <source>
        <dbReference type="PROSITE-ProRule" id="PRU00221"/>
    </source>
</evidence>
<keyword evidence="11" id="KW-0249">Electron transport</keyword>
<dbReference type="GO" id="GO:0010506">
    <property type="term" value="P:regulation of autophagy"/>
    <property type="evidence" value="ECO:0007669"/>
    <property type="project" value="InterPro"/>
</dbReference>
<name>A0A8J4XDU2_CLAMG</name>
<dbReference type="GO" id="GO:0045275">
    <property type="term" value="C:respiratory chain complex III"/>
    <property type="evidence" value="ECO:0007669"/>
    <property type="project" value="InterPro"/>
</dbReference>
<evidence type="ECO:0000256" key="2">
    <source>
        <dbReference type="ARBA" id="ARBA00004434"/>
    </source>
</evidence>
<keyword evidence="20" id="KW-0853">WD repeat</keyword>
<keyword evidence="15" id="KW-0496">Mitochondrion</keyword>
<evidence type="ECO:0000256" key="16">
    <source>
        <dbReference type="ARBA" id="ARBA00023136"/>
    </source>
</evidence>
<dbReference type="FunFam" id="3.30.50.10:FF:000006">
    <property type="entry name" value="Nuclear receptor subfamily 5 group A member"/>
    <property type="match status" value="1"/>
</dbReference>
<dbReference type="Pfam" id="PF05365">
    <property type="entry name" value="UCR_UQCRX_QCR9"/>
    <property type="match status" value="1"/>
</dbReference>
<dbReference type="InterPro" id="IPR036656">
    <property type="entry name" value="QCR9_sf"/>
</dbReference>
<dbReference type="GO" id="GO:0003700">
    <property type="term" value="F:DNA-binding transcription factor activity"/>
    <property type="evidence" value="ECO:0007669"/>
    <property type="project" value="InterPro"/>
</dbReference>
<dbReference type="InterPro" id="IPR015943">
    <property type="entry name" value="WD40/YVTN_repeat-like_dom_sf"/>
</dbReference>
<feature type="repeat" description="WD" evidence="20">
    <location>
        <begin position="403"/>
        <end position="443"/>
    </location>
</feature>
<dbReference type="Pfam" id="PF25178">
    <property type="entry name" value="Beta-prop_WDR41"/>
    <property type="match status" value="1"/>
</dbReference>
<dbReference type="SMART" id="SM00399">
    <property type="entry name" value="ZnF_C4"/>
    <property type="match status" value="1"/>
</dbReference>
<keyword evidence="6" id="KW-0812">Transmembrane</keyword>
<keyword evidence="9" id="KW-0999">Mitochondrion inner membrane</keyword>
<keyword evidence="8" id="KW-0863">Zinc-finger</keyword>
<accession>A0A8J4XDU2</accession>
<dbReference type="Pfam" id="PF00105">
    <property type="entry name" value="zf-C4"/>
    <property type="match status" value="1"/>
</dbReference>
<keyword evidence="14" id="KW-0238">DNA-binding</keyword>
<dbReference type="PRINTS" id="PR00398">
    <property type="entry name" value="STRDHORMONER"/>
</dbReference>
<dbReference type="AlphaFoldDB" id="A0A8J4XDU2"/>
<keyword evidence="10" id="KW-0862">Zinc</keyword>
<dbReference type="GO" id="GO:0005634">
    <property type="term" value="C:nucleus"/>
    <property type="evidence" value="ECO:0007669"/>
    <property type="project" value="UniProtKB-SubCell"/>
</dbReference>
<dbReference type="SUPFAM" id="SSF48508">
    <property type="entry name" value="Nuclear receptor ligand-binding domain"/>
    <property type="match status" value="1"/>
</dbReference>
<evidence type="ECO:0000256" key="8">
    <source>
        <dbReference type="ARBA" id="ARBA00022771"/>
    </source>
</evidence>